<dbReference type="Gene3D" id="1.20.1070.10">
    <property type="entry name" value="Rhodopsin 7-helix transmembrane proteins"/>
    <property type="match status" value="1"/>
</dbReference>
<protein>
    <submittedName>
        <fullName evidence="3">Uncharacterized protein</fullName>
    </submittedName>
</protein>
<feature type="compositionally biased region" description="Polar residues" evidence="1">
    <location>
        <begin position="423"/>
        <end position="434"/>
    </location>
</feature>
<feature type="transmembrane region" description="Helical" evidence="2">
    <location>
        <begin position="42"/>
        <end position="64"/>
    </location>
</feature>
<dbReference type="VEuPathDB" id="FungiDB:AMAG_01121"/>
<gene>
    <name evidence="3" type="ORF">AMAG_01121</name>
</gene>
<keyword evidence="2" id="KW-0812">Transmembrane</keyword>
<reference evidence="4" key="2">
    <citation type="submission" date="2009-11" db="EMBL/GenBank/DDBJ databases">
        <title>The Genome Sequence of Allomyces macrogynus strain ATCC 38327.</title>
        <authorList>
            <consortium name="The Broad Institute Genome Sequencing Platform"/>
            <person name="Russ C."/>
            <person name="Cuomo C."/>
            <person name="Shea T."/>
            <person name="Young S.K."/>
            <person name="Zeng Q."/>
            <person name="Koehrsen M."/>
            <person name="Haas B."/>
            <person name="Borodovsky M."/>
            <person name="Guigo R."/>
            <person name="Alvarado L."/>
            <person name="Berlin A."/>
            <person name="Borenstein D."/>
            <person name="Chen Z."/>
            <person name="Engels R."/>
            <person name="Freedman E."/>
            <person name="Gellesch M."/>
            <person name="Goldberg J."/>
            <person name="Griggs A."/>
            <person name="Gujja S."/>
            <person name="Heiman D."/>
            <person name="Hepburn T."/>
            <person name="Howarth C."/>
            <person name="Jen D."/>
            <person name="Larson L."/>
            <person name="Lewis B."/>
            <person name="Mehta T."/>
            <person name="Park D."/>
            <person name="Pearson M."/>
            <person name="Roberts A."/>
            <person name="Saif S."/>
            <person name="Shenoy N."/>
            <person name="Sisk P."/>
            <person name="Stolte C."/>
            <person name="Sykes S."/>
            <person name="Walk T."/>
            <person name="White J."/>
            <person name="Yandava C."/>
            <person name="Burger G."/>
            <person name="Gray M.W."/>
            <person name="Holland P.W.H."/>
            <person name="King N."/>
            <person name="Lang F.B.F."/>
            <person name="Roger A.J."/>
            <person name="Ruiz-Trillo I."/>
            <person name="Lander E."/>
            <person name="Nusbaum C."/>
        </authorList>
    </citation>
    <scope>NUCLEOTIDE SEQUENCE [LARGE SCALE GENOMIC DNA]</scope>
    <source>
        <strain evidence="4">ATCC 38327</strain>
    </source>
</reference>
<feature type="transmembrane region" description="Helical" evidence="2">
    <location>
        <begin position="188"/>
        <end position="210"/>
    </location>
</feature>
<dbReference type="AlphaFoldDB" id="A0A0L0RYR6"/>
<feature type="region of interest" description="Disordered" evidence="1">
    <location>
        <begin position="332"/>
        <end position="382"/>
    </location>
</feature>
<reference evidence="3 4" key="1">
    <citation type="submission" date="2009-11" db="EMBL/GenBank/DDBJ databases">
        <title>Annotation of Allomyces macrogynus ATCC 38327.</title>
        <authorList>
            <consortium name="The Broad Institute Genome Sequencing Platform"/>
            <person name="Russ C."/>
            <person name="Cuomo C."/>
            <person name="Burger G."/>
            <person name="Gray M.W."/>
            <person name="Holland P.W.H."/>
            <person name="King N."/>
            <person name="Lang F.B.F."/>
            <person name="Roger A.J."/>
            <person name="Ruiz-Trillo I."/>
            <person name="Young S.K."/>
            <person name="Zeng Q."/>
            <person name="Gargeya S."/>
            <person name="Fitzgerald M."/>
            <person name="Haas B."/>
            <person name="Abouelleil A."/>
            <person name="Alvarado L."/>
            <person name="Arachchi H.M."/>
            <person name="Berlin A."/>
            <person name="Chapman S.B."/>
            <person name="Gearin G."/>
            <person name="Goldberg J."/>
            <person name="Griggs A."/>
            <person name="Gujja S."/>
            <person name="Hansen M."/>
            <person name="Heiman D."/>
            <person name="Howarth C."/>
            <person name="Larimer J."/>
            <person name="Lui A."/>
            <person name="MacDonald P.J.P."/>
            <person name="McCowen C."/>
            <person name="Montmayeur A."/>
            <person name="Murphy C."/>
            <person name="Neiman D."/>
            <person name="Pearson M."/>
            <person name="Priest M."/>
            <person name="Roberts A."/>
            <person name="Saif S."/>
            <person name="Shea T."/>
            <person name="Sisk P."/>
            <person name="Stolte C."/>
            <person name="Sykes S."/>
            <person name="Wortman J."/>
            <person name="Nusbaum C."/>
            <person name="Birren B."/>
        </authorList>
    </citation>
    <scope>NUCLEOTIDE SEQUENCE [LARGE SCALE GENOMIC DNA]</scope>
    <source>
        <strain evidence="3 4">ATCC 38327</strain>
    </source>
</reference>
<dbReference type="Proteomes" id="UP000054350">
    <property type="component" value="Unassembled WGS sequence"/>
</dbReference>
<feature type="transmembrane region" description="Helical" evidence="2">
    <location>
        <begin position="230"/>
        <end position="251"/>
    </location>
</feature>
<dbReference type="OrthoDB" id="2141246at2759"/>
<evidence type="ECO:0000256" key="2">
    <source>
        <dbReference type="SAM" id="Phobius"/>
    </source>
</evidence>
<proteinExistence type="predicted"/>
<feature type="region of interest" description="Disordered" evidence="1">
    <location>
        <begin position="414"/>
        <end position="434"/>
    </location>
</feature>
<evidence type="ECO:0000313" key="3">
    <source>
        <dbReference type="EMBL" id="KNE55206.1"/>
    </source>
</evidence>
<feature type="region of interest" description="Disordered" evidence="1">
    <location>
        <begin position="542"/>
        <end position="576"/>
    </location>
</feature>
<feature type="transmembrane region" description="Helical" evidence="2">
    <location>
        <begin position="117"/>
        <end position="137"/>
    </location>
</feature>
<feature type="transmembrane region" description="Helical" evidence="2">
    <location>
        <begin position="149"/>
        <end position="176"/>
    </location>
</feature>
<dbReference type="EMBL" id="GG745329">
    <property type="protein sequence ID" value="KNE55206.1"/>
    <property type="molecule type" value="Genomic_DNA"/>
</dbReference>
<keyword evidence="2" id="KW-0472">Membrane</keyword>
<sequence length="576" mass="62017">MPTAAAIDGKHASLRYAHAEVVAAATDATGSTHATLPWNYDLAVLIGLIFFLLVAIALLAWNAYTLHRTLAVRSHVKQQLAATRPAAPVQTPGTATTRLTDRKSHHRRETWWTKPRLAKLQLFAATIHVANQILFLVQHLGRHLDCVAIVVFSAILYTLLVVPSSAVLILQSTMLVPAYRRKFKRAALFILVAVAMGLIMGSTSLLSWNLDQQAATGVCAMQYDRTMNVAGKAVFVTMYLIILFVLVRPMVQHVLAMRKMHTPGTQRDEHSRRLEAAVLMLLFKIVLVILFVTTASILGIFSVFGRFFALEYSLENCAAIYASTLALERLRPASTGSSDTPSASATRNGGERVGDSRWSWSSTGSPARELEDDSPPVPLEPTDVALPVPLHLRIDLTASEAAVAVAKLMGTADPHAKARSPAPSGSSATHLPSVNKSTTSLAIAAAVTAPGGQVPDDHQVSHSHVSAANGLVLGRWAASGAWGDGPATPGSAGSRWASENMPLQPRPSFHHETVSAASLARTDVWVTAPEFAVDAVMHHRHPTTATDGASGFDDEMDDEEEMAEAQRVRRPLTRQS</sequence>
<name>A0A0L0RYR6_ALLM3</name>
<evidence type="ECO:0000313" key="4">
    <source>
        <dbReference type="Proteomes" id="UP000054350"/>
    </source>
</evidence>
<keyword evidence="2" id="KW-1133">Transmembrane helix</keyword>
<organism evidence="3 4">
    <name type="scientific">Allomyces macrogynus (strain ATCC 38327)</name>
    <name type="common">Allomyces javanicus var. macrogynus</name>
    <dbReference type="NCBI Taxonomy" id="578462"/>
    <lineage>
        <taxon>Eukaryota</taxon>
        <taxon>Fungi</taxon>
        <taxon>Fungi incertae sedis</taxon>
        <taxon>Blastocladiomycota</taxon>
        <taxon>Blastocladiomycetes</taxon>
        <taxon>Blastocladiales</taxon>
        <taxon>Blastocladiaceae</taxon>
        <taxon>Allomyces</taxon>
    </lineage>
</organism>
<feature type="transmembrane region" description="Helical" evidence="2">
    <location>
        <begin position="276"/>
        <end position="304"/>
    </location>
</feature>
<accession>A0A0L0RYR6</accession>
<evidence type="ECO:0000256" key="1">
    <source>
        <dbReference type="SAM" id="MobiDB-lite"/>
    </source>
</evidence>
<feature type="region of interest" description="Disordered" evidence="1">
    <location>
        <begin position="83"/>
        <end position="107"/>
    </location>
</feature>
<feature type="compositionally biased region" description="Acidic residues" evidence="1">
    <location>
        <begin position="552"/>
        <end position="563"/>
    </location>
</feature>
<keyword evidence="4" id="KW-1185">Reference proteome</keyword>
<feature type="compositionally biased region" description="Polar residues" evidence="1">
    <location>
        <begin position="334"/>
        <end position="347"/>
    </location>
</feature>